<dbReference type="GeneID" id="71986745"/>
<name>A0A9Q8PAM8_PASFU</name>
<dbReference type="AlphaFoldDB" id="A0A9Q8PAM8"/>
<sequence>MSETKQGEMMKNALYTGSEGTNTAHKQDEGMEDAFDRSSDIISFSSDSTQFYGDATEVAALRRTDDEEPTLDDYIWEDERALLGKAVRIYWDKSHDVPDAEDFDNDTTAVEAIDGVMAKEPWAKQMSLIGVVEDFITDRTLQVRLHPGRMTVGVDKGKVIVIETPLGRPDWALDNDAARLYRDSWERYQQNIEGDQNGGEGQHVWAGPTVAFSE</sequence>
<accession>A0A9Q8PAM8</accession>
<keyword evidence="3" id="KW-1185">Reference proteome</keyword>
<evidence type="ECO:0000313" key="3">
    <source>
        <dbReference type="Proteomes" id="UP000756132"/>
    </source>
</evidence>
<reference evidence="2" key="1">
    <citation type="submission" date="2021-12" db="EMBL/GenBank/DDBJ databases">
        <authorList>
            <person name="Zaccaron A."/>
            <person name="Stergiopoulos I."/>
        </authorList>
    </citation>
    <scope>NUCLEOTIDE SEQUENCE</scope>
    <source>
        <strain evidence="2">Race5_Kim</strain>
    </source>
</reference>
<evidence type="ECO:0000256" key="1">
    <source>
        <dbReference type="SAM" id="MobiDB-lite"/>
    </source>
</evidence>
<evidence type="ECO:0000313" key="2">
    <source>
        <dbReference type="EMBL" id="UJO18980.1"/>
    </source>
</evidence>
<dbReference type="EMBL" id="CP090168">
    <property type="protein sequence ID" value="UJO18980.1"/>
    <property type="molecule type" value="Genomic_DNA"/>
</dbReference>
<protein>
    <submittedName>
        <fullName evidence="2">Uncharacterized protein</fullName>
    </submittedName>
</protein>
<gene>
    <name evidence="2" type="ORF">CLAFUR5_06867</name>
</gene>
<proteinExistence type="predicted"/>
<dbReference type="RefSeq" id="XP_047763346.1">
    <property type="nucleotide sequence ID" value="XM_047906015.1"/>
</dbReference>
<reference evidence="2" key="2">
    <citation type="journal article" date="2022" name="Microb. Genom.">
        <title>A chromosome-scale genome assembly of the tomato pathogen Cladosporium fulvum reveals a compartmentalized genome architecture and the presence of a dispensable chromosome.</title>
        <authorList>
            <person name="Zaccaron A.Z."/>
            <person name="Chen L.H."/>
            <person name="Samaras A."/>
            <person name="Stergiopoulos I."/>
        </authorList>
    </citation>
    <scope>NUCLEOTIDE SEQUENCE</scope>
    <source>
        <strain evidence="2">Race5_Kim</strain>
    </source>
</reference>
<organism evidence="2 3">
    <name type="scientific">Passalora fulva</name>
    <name type="common">Tomato leaf mold</name>
    <name type="synonym">Cladosporium fulvum</name>
    <dbReference type="NCBI Taxonomy" id="5499"/>
    <lineage>
        <taxon>Eukaryota</taxon>
        <taxon>Fungi</taxon>
        <taxon>Dikarya</taxon>
        <taxon>Ascomycota</taxon>
        <taxon>Pezizomycotina</taxon>
        <taxon>Dothideomycetes</taxon>
        <taxon>Dothideomycetidae</taxon>
        <taxon>Mycosphaerellales</taxon>
        <taxon>Mycosphaerellaceae</taxon>
        <taxon>Fulvia</taxon>
    </lineage>
</organism>
<dbReference type="KEGG" id="ffu:CLAFUR5_06867"/>
<feature type="region of interest" description="Disordered" evidence="1">
    <location>
        <begin position="1"/>
        <end position="28"/>
    </location>
</feature>
<dbReference type="Proteomes" id="UP000756132">
    <property type="component" value="Chromosome 6"/>
</dbReference>